<dbReference type="Pfam" id="PF00903">
    <property type="entry name" value="Glyoxalase"/>
    <property type="match status" value="1"/>
</dbReference>
<sequence>MTIKRMHIAVNCSDLEASLKFYRAFFGAEPTKIKENYAKFELDEPALHFSLNVRPFEKDGVLNHLGFQVNNTEEVLAMGERLRQNHLVLIDEMNTTCCYAVQDKVWVYDPDGNAWEIFFTKEDSEFESADDARHNLSLCCAPPSQPSFIQIEVPSRGGNA</sequence>
<dbReference type="PANTHER" id="PTHR41294:SF1">
    <property type="entry name" value="CADMIUM-INDUCED PROTEIN CADI"/>
    <property type="match status" value="1"/>
</dbReference>
<dbReference type="GO" id="GO:0046686">
    <property type="term" value="P:response to cadmium ion"/>
    <property type="evidence" value="ECO:0007669"/>
    <property type="project" value="TreeGrafter"/>
</dbReference>
<protein>
    <recommendedName>
        <fullName evidence="1">VOC domain-containing protein</fullName>
    </recommendedName>
</protein>
<gene>
    <name evidence="2" type="ORF">AN477_01730</name>
</gene>
<accession>A0A0P9F2P6</accession>
<dbReference type="SUPFAM" id="SSF54593">
    <property type="entry name" value="Glyoxalase/Bleomycin resistance protein/Dihydroxybiphenyl dioxygenase"/>
    <property type="match status" value="1"/>
</dbReference>
<dbReference type="PATRIC" id="fig|471514.4.peg.347"/>
<dbReference type="STRING" id="471514.AN477_01730"/>
<comment type="caution">
    <text evidence="2">The sequence shown here is derived from an EMBL/GenBank/DDBJ whole genome shotgun (WGS) entry which is preliminary data.</text>
</comment>
<proteinExistence type="predicted"/>
<dbReference type="PROSITE" id="PS51819">
    <property type="entry name" value="VOC"/>
    <property type="match status" value="1"/>
</dbReference>
<dbReference type="NCBIfam" id="NF041414">
    <property type="entry name" value="ArsI_CadI_VOC"/>
    <property type="match status" value="1"/>
</dbReference>
<dbReference type="Gene3D" id="3.10.180.10">
    <property type="entry name" value="2,3-Dihydroxybiphenyl 1,2-Dioxygenase, domain 1"/>
    <property type="match status" value="1"/>
</dbReference>
<dbReference type="AlphaFoldDB" id="A0A0P9F2P6"/>
<dbReference type="Proteomes" id="UP000050482">
    <property type="component" value="Unassembled WGS sequence"/>
</dbReference>
<evidence type="ECO:0000259" key="1">
    <source>
        <dbReference type="PROSITE" id="PS51819"/>
    </source>
</evidence>
<feature type="domain" description="VOC" evidence="1">
    <location>
        <begin position="4"/>
        <end position="120"/>
    </location>
</feature>
<dbReference type="PANTHER" id="PTHR41294">
    <property type="entry name" value="CADMIUM-INDUCED PROTEIN CADI"/>
    <property type="match status" value="1"/>
</dbReference>
<evidence type="ECO:0000313" key="3">
    <source>
        <dbReference type="Proteomes" id="UP000050482"/>
    </source>
</evidence>
<dbReference type="InterPro" id="IPR004360">
    <property type="entry name" value="Glyas_Fos-R_dOase_dom"/>
</dbReference>
<dbReference type="RefSeq" id="WP_054967448.1">
    <property type="nucleotide sequence ID" value="NZ_LJCO01000008.1"/>
</dbReference>
<keyword evidence="3" id="KW-1185">Reference proteome</keyword>
<dbReference type="InterPro" id="IPR052393">
    <property type="entry name" value="Cadmium-induced_rsp"/>
</dbReference>
<dbReference type="EMBL" id="LJCO01000008">
    <property type="protein sequence ID" value="KPV45658.1"/>
    <property type="molecule type" value="Genomic_DNA"/>
</dbReference>
<evidence type="ECO:0000313" key="2">
    <source>
        <dbReference type="EMBL" id="KPV45658.1"/>
    </source>
</evidence>
<dbReference type="InterPro" id="IPR049789">
    <property type="entry name" value="ArsI/CadI-like"/>
</dbReference>
<name>A0A0P9F2P6_9BACL</name>
<dbReference type="InterPro" id="IPR037523">
    <property type="entry name" value="VOC_core"/>
</dbReference>
<reference evidence="2 3" key="1">
    <citation type="submission" date="2015-09" db="EMBL/GenBank/DDBJ databases">
        <title>Draft genome sequence of Alicyclobacillus ferrooxydans DSM 22381.</title>
        <authorList>
            <person name="Hemp J."/>
        </authorList>
    </citation>
    <scope>NUCLEOTIDE SEQUENCE [LARGE SCALE GENOMIC DNA]</scope>
    <source>
        <strain evidence="2 3">TC-34</strain>
    </source>
</reference>
<dbReference type="InterPro" id="IPR029068">
    <property type="entry name" value="Glyas_Bleomycin-R_OHBP_Dase"/>
</dbReference>
<organism evidence="2 3">
    <name type="scientific">Alicyclobacillus ferrooxydans</name>
    <dbReference type="NCBI Taxonomy" id="471514"/>
    <lineage>
        <taxon>Bacteria</taxon>
        <taxon>Bacillati</taxon>
        <taxon>Bacillota</taxon>
        <taxon>Bacilli</taxon>
        <taxon>Bacillales</taxon>
        <taxon>Alicyclobacillaceae</taxon>
        <taxon>Alicyclobacillus</taxon>
    </lineage>
</organism>
<dbReference type="OrthoDB" id="9789608at2"/>